<evidence type="ECO:0000313" key="2">
    <source>
        <dbReference type="EMBL" id="MBC3873741.1"/>
    </source>
</evidence>
<gene>
    <name evidence="2" type="ORF">H8K55_09085</name>
</gene>
<dbReference type="EMBL" id="JACOGA010000007">
    <property type="protein sequence ID" value="MBC3873741.1"/>
    <property type="molecule type" value="Genomic_DNA"/>
</dbReference>
<proteinExistence type="predicted"/>
<dbReference type="Proteomes" id="UP000624279">
    <property type="component" value="Unassembled WGS sequence"/>
</dbReference>
<sequence length="113" mass="12471">MIALYRAAGIPARYVYGTIEVPADKLMNWVGGVTKIDAAQSLLGQGGIPNVGVITGGKINTIRMEHVWVEAYVDYTTSRGEINKIPNTWIPMDASYKQYIFTQGMVLARTQMC</sequence>
<keyword evidence="3" id="KW-1185">Reference proteome</keyword>
<name>A0ABR6YB03_9BURK</name>
<reference evidence="2 3" key="1">
    <citation type="submission" date="2020-08" db="EMBL/GenBank/DDBJ databases">
        <title>Novel species isolated from subtropical streams in China.</title>
        <authorList>
            <person name="Lu H."/>
        </authorList>
    </citation>
    <scope>NUCLEOTIDE SEQUENCE [LARGE SCALE GENOMIC DNA]</scope>
    <source>
        <strain evidence="2 3">LX15W</strain>
    </source>
</reference>
<feature type="domain" description="Transglutaminase-like" evidence="1">
    <location>
        <begin position="1"/>
        <end position="94"/>
    </location>
</feature>
<accession>A0ABR6YB03</accession>
<evidence type="ECO:0000313" key="3">
    <source>
        <dbReference type="Proteomes" id="UP000624279"/>
    </source>
</evidence>
<evidence type="ECO:0000259" key="1">
    <source>
        <dbReference type="Pfam" id="PF01841"/>
    </source>
</evidence>
<protein>
    <submittedName>
        <fullName evidence="2">Transglutaminase domain-containing protein</fullName>
    </submittedName>
</protein>
<dbReference type="InterPro" id="IPR002931">
    <property type="entry name" value="Transglutaminase-like"/>
</dbReference>
<dbReference type="InterPro" id="IPR038765">
    <property type="entry name" value="Papain-like_cys_pep_sf"/>
</dbReference>
<dbReference type="SUPFAM" id="SSF54001">
    <property type="entry name" value="Cysteine proteinases"/>
    <property type="match status" value="1"/>
</dbReference>
<dbReference type="Gene3D" id="3.10.620.30">
    <property type="match status" value="1"/>
</dbReference>
<dbReference type="Pfam" id="PF01841">
    <property type="entry name" value="Transglut_core"/>
    <property type="match status" value="1"/>
</dbReference>
<organism evidence="2 3">
    <name type="scientific">Undibacterium flavidum</name>
    <dbReference type="NCBI Taxonomy" id="2762297"/>
    <lineage>
        <taxon>Bacteria</taxon>
        <taxon>Pseudomonadati</taxon>
        <taxon>Pseudomonadota</taxon>
        <taxon>Betaproteobacteria</taxon>
        <taxon>Burkholderiales</taxon>
        <taxon>Oxalobacteraceae</taxon>
        <taxon>Undibacterium</taxon>
    </lineage>
</organism>
<comment type="caution">
    <text evidence="2">The sequence shown here is derived from an EMBL/GenBank/DDBJ whole genome shotgun (WGS) entry which is preliminary data.</text>
</comment>